<protein>
    <submittedName>
        <fullName evidence="2">Uncharacterized protein</fullName>
    </submittedName>
</protein>
<feature type="chain" id="PRO_5032382128" evidence="1">
    <location>
        <begin position="24"/>
        <end position="54"/>
    </location>
</feature>
<organism evidence="2 3">
    <name type="scientific">Tetracentron sinense</name>
    <name type="common">Spur-leaf</name>
    <dbReference type="NCBI Taxonomy" id="13715"/>
    <lineage>
        <taxon>Eukaryota</taxon>
        <taxon>Viridiplantae</taxon>
        <taxon>Streptophyta</taxon>
        <taxon>Embryophyta</taxon>
        <taxon>Tracheophyta</taxon>
        <taxon>Spermatophyta</taxon>
        <taxon>Magnoliopsida</taxon>
        <taxon>Trochodendrales</taxon>
        <taxon>Trochodendraceae</taxon>
        <taxon>Tetracentron</taxon>
    </lineage>
</organism>
<dbReference type="AlphaFoldDB" id="A0A834Z569"/>
<feature type="signal peptide" evidence="1">
    <location>
        <begin position="1"/>
        <end position="23"/>
    </location>
</feature>
<gene>
    <name evidence="2" type="ORF">HHK36_014878</name>
</gene>
<name>A0A834Z569_TETSI</name>
<reference evidence="2 3" key="1">
    <citation type="submission" date="2020-04" db="EMBL/GenBank/DDBJ databases">
        <title>Plant Genome Project.</title>
        <authorList>
            <person name="Zhang R.-G."/>
        </authorList>
    </citation>
    <scope>NUCLEOTIDE SEQUENCE [LARGE SCALE GENOMIC DNA]</scope>
    <source>
        <strain evidence="2">YNK0</strain>
        <tissue evidence="2">Leaf</tissue>
    </source>
</reference>
<evidence type="ECO:0000313" key="3">
    <source>
        <dbReference type="Proteomes" id="UP000655225"/>
    </source>
</evidence>
<dbReference type="Proteomes" id="UP000655225">
    <property type="component" value="Unassembled WGS sequence"/>
</dbReference>
<evidence type="ECO:0000313" key="2">
    <source>
        <dbReference type="EMBL" id="KAF8399011.1"/>
    </source>
</evidence>
<keyword evidence="1" id="KW-0732">Signal</keyword>
<accession>A0A834Z569</accession>
<sequence length="54" mass="5822">MSLLRRSSPRILLVIFLVINSMAIPIKASTSEKLDESLMPNSPNSGIKCTACSS</sequence>
<dbReference type="EMBL" id="JABCRI010000010">
    <property type="protein sequence ID" value="KAF8399011.1"/>
    <property type="molecule type" value="Genomic_DNA"/>
</dbReference>
<evidence type="ECO:0000256" key="1">
    <source>
        <dbReference type="SAM" id="SignalP"/>
    </source>
</evidence>
<proteinExistence type="predicted"/>
<comment type="caution">
    <text evidence="2">The sequence shown here is derived from an EMBL/GenBank/DDBJ whole genome shotgun (WGS) entry which is preliminary data.</text>
</comment>
<keyword evidence="3" id="KW-1185">Reference proteome</keyword>